<accession>A0A3N1G9W1</accession>
<evidence type="ECO:0000256" key="1">
    <source>
        <dbReference type="ARBA" id="ARBA00004418"/>
    </source>
</evidence>
<evidence type="ECO:0000256" key="4">
    <source>
        <dbReference type="SAM" id="SignalP"/>
    </source>
</evidence>
<dbReference type="InterPro" id="IPR015168">
    <property type="entry name" value="SsuA/THI5"/>
</dbReference>
<comment type="similarity">
    <text evidence="2">Belongs to the bacterial solute-binding protein SsuA/TauA family.</text>
</comment>
<proteinExistence type="inferred from homology"/>
<dbReference type="AlphaFoldDB" id="A0A3N1G9W1"/>
<dbReference type="EMBL" id="RJKN01000008">
    <property type="protein sequence ID" value="ROP27004.1"/>
    <property type="molecule type" value="Genomic_DNA"/>
</dbReference>
<comment type="subcellular location">
    <subcellularLocation>
        <location evidence="1">Periplasm</location>
    </subcellularLocation>
</comment>
<keyword evidence="3 4" id="KW-0732">Signal</keyword>
<dbReference type="Proteomes" id="UP000276232">
    <property type="component" value="Unassembled WGS sequence"/>
</dbReference>
<evidence type="ECO:0000259" key="5">
    <source>
        <dbReference type="Pfam" id="PF09084"/>
    </source>
</evidence>
<dbReference type="InParanoid" id="A0A3N1G9W1"/>
<dbReference type="PANTHER" id="PTHR30024">
    <property type="entry name" value="ALIPHATIC SULFONATES-BINDING PROTEIN-RELATED"/>
    <property type="match status" value="1"/>
</dbReference>
<comment type="caution">
    <text evidence="6">The sequence shown here is derived from an EMBL/GenBank/DDBJ whole genome shotgun (WGS) entry which is preliminary data.</text>
</comment>
<keyword evidence="7" id="KW-1185">Reference proteome</keyword>
<protein>
    <submittedName>
        <fullName evidence="6">NitT/TauT family transport system substrate-binding protein</fullName>
    </submittedName>
</protein>
<dbReference type="GO" id="GO:0042597">
    <property type="term" value="C:periplasmic space"/>
    <property type="evidence" value="ECO:0007669"/>
    <property type="project" value="UniProtKB-SubCell"/>
</dbReference>
<name>A0A3N1G9W1_9ACTN</name>
<feature type="signal peptide" evidence="4">
    <location>
        <begin position="1"/>
        <end position="30"/>
    </location>
</feature>
<dbReference type="PANTHER" id="PTHR30024:SF47">
    <property type="entry name" value="TAURINE-BINDING PERIPLASMIC PROTEIN"/>
    <property type="match status" value="1"/>
</dbReference>
<evidence type="ECO:0000313" key="6">
    <source>
        <dbReference type="EMBL" id="ROP27004.1"/>
    </source>
</evidence>
<evidence type="ECO:0000256" key="3">
    <source>
        <dbReference type="ARBA" id="ARBA00022729"/>
    </source>
</evidence>
<organism evidence="6 7">
    <name type="scientific">Pseudokineococcus lusitanus</name>
    <dbReference type="NCBI Taxonomy" id="763993"/>
    <lineage>
        <taxon>Bacteria</taxon>
        <taxon>Bacillati</taxon>
        <taxon>Actinomycetota</taxon>
        <taxon>Actinomycetes</taxon>
        <taxon>Kineosporiales</taxon>
        <taxon>Kineosporiaceae</taxon>
        <taxon>Pseudokineococcus</taxon>
    </lineage>
</organism>
<dbReference type="Pfam" id="PF09084">
    <property type="entry name" value="NMT1"/>
    <property type="match status" value="1"/>
</dbReference>
<feature type="chain" id="PRO_5038708402" evidence="4">
    <location>
        <begin position="31"/>
        <end position="360"/>
    </location>
</feature>
<reference evidence="6 7" key="1">
    <citation type="journal article" date="2015" name="Stand. Genomic Sci.">
        <title>Genomic Encyclopedia of Bacterial and Archaeal Type Strains, Phase III: the genomes of soil and plant-associated and newly described type strains.</title>
        <authorList>
            <person name="Whitman W.B."/>
            <person name="Woyke T."/>
            <person name="Klenk H.P."/>
            <person name="Zhou Y."/>
            <person name="Lilburn T.G."/>
            <person name="Beck B.J."/>
            <person name="De Vos P."/>
            <person name="Vandamme P."/>
            <person name="Eisen J.A."/>
            <person name="Garrity G."/>
            <person name="Hugenholtz P."/>
            <person name="Kyrpides N.C."/>
        </authorList>
    </citation>
    <scope>NUCLEOTIDE SEQUENCE [LARGE SCALE GENOMIC DNA]</scope>
    <source>
        <strain evidence="6 7">CECT 7306</strain>
    </source>
</reference>
<dbReference type="Gene3D" id="3.40.190.10">
    <property type="entry name" value="Periplasmic binding protein-like II"/>
    <property type="match status" value="2"/>
</dbReference>
<sequence length="360" mass="37065">MRRPLPVPSPPVPRRHRGAAVALLAVAALAVTTTACSPQRPTAAAEGADGTTTLTVAEPVHSLGYLPLYVAQAEGFFAEEGLDVEVVTLQGGSAHTNAVLTGEAWAFIGGPEHNALAAARASGDAQLRAIGNVVNRGNVYLVAAAGAEVPDDLAEALRGATVATGAYGGTPNSITRYLMAESDLGEDDVTLVESADASAVLSIVEQGRADLAVVAEPVLGQGIAQGIWGEPVYNVPQGLGDYAYSTLNVLQSSVEEDPATAAAFTRAMARALALVEDDPAAAEGVAAAEFPTLDPAVLAETLERSYADEIWEFDGRVSEASVETALEVVRASGVLDDAADPVTFDELVDMRFVDDLDDGA</sequence>
<gene>
    <name evidence="6" type="ORF">EDC03_2932</name>
</gene>
<dbReference type="SUPFAM" id="SSF53850">
    <property type="entry name" value="Periplasmic binding protein-like II"/>
    <property type="match status" value="1"/>
</dbReference>
<feature type="domain" description="SsuA/THI5-like" evidence="5">
    <location>
        <begin position="66"/>
        <end position="282"/>
    </location>
</feature>
<evidence type="ECO:0000256" key="2">
    <source>
        <dbReference type="ARBA" id="ARBA00010742"/>
    </source>
</evidence>
<evidence type="ECO:0000313" key="7">
    <source>
        <dbReference type="Proteomes" id="UP000276232"/>
    </source>
</evidence>